<organism evidence="3 4">
    <name type="scientific">Vibrio mediterranei</name>
    <dbReference type="NCBI Taxonomy" id="689"/>
    <lineage>
        <taxon>Bacteria</taxon>
        <taxon>Pseudomonadati</taxon>
        <taxon>Pseudomonadota</taxon>
        <taxon>Gammaproteobacteria</taxon>
        <taxon>Vibrionales</taxon>
        <taxon>Vibrionaceae</taxon>
        <taxon>Vibrio</taxon>
    </lineage>
</organism>
<comment type="similarity">
    <text evidence="1">Belongs to the UPF0229 family.</text>
</comment>
<reference evidence="4" key="1">
    <citation type="submission" date="2016-12" db="EMBL/GenBank/DDBJ databases">
        <title>Comparative genomic analysis reveals the diversity, evolution, and environmental adaptation strategies of the genus Vibrio.</title>
        <authorList>
            <person name="Lin H."/>
            <person name="Wang X."/>
            <person name="Zhang X.-H."/>
        </authorList>
    </citation>
    <scope>NUCLEOTIDE SEQUENCE [LARGE SCALE GENOMIC DNA]</scope>
    <source>
        <strain evidence="4">QT6D1</strain>
    </source>
</reference>
<dbReference type="Pfam" id="PF04285">
    <property type="entry name" value="DUF444"/>
    <property type="match status" value="1"/>
</dbReference>
<dbReference type="InterPro" id="IPR006698">
    <property type="entry name" value="UPF0229"/>
</dbReference>
<protein>
    <recommendedName>
        <fullName evidence="1">UPF0229 protein BSZ05_12030</fullName>
    </recommendedName>
</protein>
<evidence type="ECO:0000256" key="2">
    <source>
        <dbReference type="SAM" id="MobiDB-lite"/>
    </source>
</evidence>
<dbReference type="NCBIfam" id="NF003708">
    <property type="entry name" value="PRK05325.1-3"/>
    <property type="match status" value="1"/>
</dbReference>
<dbReference type="Proteomes" id="UP000197092">
    <property type="component" value="Chromosome 1"/>
</dbReference>
<dbReference type="PANTHER" id="PTHR30510:SF2">
    <property type="entry name" value="UPF0229 PROTEIN YEAH"/>
    <property type="match status" value="1"/>
</dbReference>
<dbReference type="NCBIfam" id="NF003707">
    <property type="entry name" value="PRK05325.1-2"/>
    <property type="match status" value="1"/>
</dbReference>
<dbReference type="AlphaFoldDB" id="A0AAN1FH18"/>
<dbReference type="EMBL" id="CP018308">
    <property type="protein sequence ID" value="ASI90443.1"/>
    <property type="molecule type" value="Genomic_DNA"/>
</dbReference>
<proteinExistence type="inferred from homology"/>
<dbReference type="HAMAP" id="MF_01232">
    <property type="entry name" value="UPF0229"/>
    <property type="match status" value="1"/>
</dbReference>
<sequence>MAQFIDRRLNGKNKSAVNRQRFIRRHKQKIKESVTDAVNRRSITNTETGEDVSIPAKDLSEPIFHQGQGGVKERVHPGNDQFITGDKIERPPKGGQGGGSGQGEASPDGEGEDEFVFQISKDEYLDILFEDLALPNLKKNQINKIKEWKTHRAGYQTAGMPSNIAIVRSLQQSLARRTAMTAGKRRMLDELCKELDDVQMNEPAKPIEENRLKEEIAELRKKIDSVPFIDTFDLRFKNYEKRPVPSSQAVMFCLMDVSGSMDQATKDIAKRFYVLLYLFLTRTYENVEVVFIRHHTQAKEVDEHEFFYSQETGGTIVSSALKLMKEIVEDRYPLGEWNIYAAQASDGDNWADDSPRCRELLVNKLLPACQYYSYIEITRRTHQTLWHEYEKLENEFDNFAMKNIRSVEDIFPVFRELFQKETA</sequence>
<evidence type="ECO:0000313" key="3">
    <source>
        <dbReference type="EMBL" id="ASI90443.1"/>
    </source>
</evidence>
<gene>
    <name evidence="3" type="ORF">BSZ05_12030</name>
</gene>
<dbReference type="PANTHER" id="PTHR30510">
    <property type="entry name" value="UPF0229 PROTEIN YEAH"/>
    <property type="match status" value="1"/>
</dbReference>
<evidence type="ECO:0000256" key="1">
    <source>
        <dbReference type="HAMAP-Rule" id="MF_01232"/>
    </source>
</evidence>
<feature type="region of interest" description="Disordered" evidence="2">
    <location>
        <begin position="68"/>
        <end position="111"/>
    </location>
</feature>
<dbReference type="RefSeq" id="WP_088876982.1">
    <property type="nucleotide sequence ID" value="NZ_CP018308.1"/>
</dbReference>
<name>A0AAN1FH18_9VIBR</name>
<accession>A0AAN1FH18</accession>
<dbReference type="KEGG" id="vsh:BSZ05_12030"/>
<evidence type="ECO:0000313" key="4">
    <source>
        <dbReference type="Proteomes" id="UP000197092"/>
    </source>
</evidence>